<evidence type="ECO:0000256" key="1">
    <source>
        <dbReference type="ARBA" id="ARBA00009437"/>
    </source>
</evidence>
<sequence>MRNLDVATLRSFVAVAEAGGVTRAAGFLNLTQSAVSMQIKRLEGLLDVALFDRSGRGVIMTAAGDQLLSYARRMVALNDEVVGALGEVQPAGVLRLGVPHDIVNPAIPQALKQAVAAHPGLQIHLESSHTRVLKDSFARGDCDIILTTEADVAPGGETLVQRPLRWIGAPGAVSWQQRPVPIAFGRLCIFRPLVIDALNGADIPWQMLAESDNDSTIYATVGADLAIHAMIEGTEPAHLARIDHRGALPDLPEQRINLYCRSGSDRAFLEDICAILRRSFAGAPKNRRSEKTA</sequence>
<dbReference type="InterPro" id="IPR005119">
    <property type="entry name" value="LysR_subst-bd"/>
</dbReference>
<dbReference type="InterPro" id="IPR036388">
    <property type="entry name" value="WH-like_DNA-bd_sf"/>
</dbReference>
<protein>
    <submittedName>
        <fullName evidence="6">LysR family transcriptional regulator</fullName>
    </submittedName>
</protein>
<dbReference type="PROSITE" id="PS50931">
    <property type="entry name" value="HTH_LYSR"/>
    <property type="match status" value="1"/>
</dbReference>
<dbReference type="SUPFAM" id="SSF46785">
    <property type="entry name" value="Winged helix' DNA-binding domain"/>
    <property type="match status" value="1"/>
</dbReference>
<dbReference type="AlphaFoldDB" id="A0A975JEJ3"/>
<proteinExistence type="inferred from homology"/>
<evidence type="ECO:0000256" key="4">
    <source>
        <dbReference type="ARBA" id="ARBA00023163"/>
    </source>
</evidence>
<accession>A0A975JEJ3</accession>
<comment type="similarity">
    <text evidence="1">Belongs to the LysR transcriptional regulatory family.</text>
</comment>
<dbReference type="EMBL" id="CP073581">
    <property type="protein sequence ID" value="QUJ77034.1"/>
    <property type="molecule type" value="Genomic_DNA"/>
</dbReference>
<dbReference type="InterPro" id="IPR036390">
    <property type="entry name" value="WH_DNA-bd_sf"/>
</dbReference>
<reference evidence="6" key="1">
    <citation type="submission" date="2021-04" db="EMBL/GenBank/DDBJ databases">
        <title>Complete genome sequence for Sulfitobacter sp. strain JK7-1.</title>
        <authorList>
            <person name="Park S.-J."/>
        </authorList>
    </citation>
    <scope>NUCLEOTIDE SEQUENCE</scope>
    <source>
        <strain evidence="6">JK7-1</strain>
    </source>
</reference>
<dbReference type="KEGG" id="sual:KDD17_03075"/>
<dbReference type="PANTHER" id="PTHR30579:SF7">
    <property type="entry name" value="HTH-TYPE TRANSCRIPTIONAL REGULATOR LRHA-RELATED"/>
    <property type="match status" value="1"/>
</dbReference>
<dbReference type="PRINTS" id="PR00039">
    <property type="entry name" value="HTHLYSR"/>
</dbReference>
<dbReference type="RefSeq" id="WP_212705229.1">
    <property type="nucleotide sequence ID" value="NZ_CP073581.1"/>
</dbReference>
<evidence type="ECO:0000313" key="7">
    <source>
        <dbReference type="Proteomes" id="UP000683291"/>
    </source>
</evidence>
<evidence type="ECO:0000256" key="3">
    <source>
        <dbReference type="ARBA" id="ARBA00023125"/>
    </source>
</evidence>
<keyword evidence="2" id="KW-0805">Transcription regulation</keyword>
<keyword evidence="4" id="KW-0804">Transcription</keyword>
<evidence type="ECO:0000256" key="2">
    <source>
        <dbReference type="ARBA" id="ARBA00023015"/>
    </source>
</evidence>
<organism evidence="6 7">
    <name type="scientific">Sulfitobacter albidus</name>
    <dbReference type="NCBI Taxonomy" id="2829501"/>
    <lineage>
        <taxon>Bacteria</taxon>
        <taxon>Pseudomonadati</taxon>
        <taxon>Pseudomonadota</taxon>
        <taxon>Alphaproteobacteria</taxon>
        <taxon>Rhodobacterales</taxon>
        <taxon>Roseobacteraceae</taxon>
        <taxon>Sulfitobacter</taxon>
    </lineage>
</organism>
<dbReference type="Gene3D" id="3.40.190.10">
    <property type="entry name" value="Periplasmic binding protein-like II"/>
    <property type="match status" value="2"/>
</dbReference>
<dbReference type="Pfam" id="PF00126">
    <property type="entry name" value="HTH_1"/>
    <property type="match status" value="1"/>
</dbReference>
<dbReference type="InterPro" id="IPR050176">
    <property type="entry name" value="LTTR"/>
</dbReference>
<keyword evidence="3" id="KW-0238">DNA-binding</keyword>
<dbReference type="InterPro" id="IPR000847">
    <property type="entry name" value="LysR_HTH_N"/>
</dbReference>
<evidence type="ECO:0000313" key="6">
    <source>
        <dbReference type="EMBL" id="QUJ77034.1"/>
    </source>
</evidence>
<dbReference type="GO" id="GO:0003677">
    <property type="term" value="F:DNA binding"/>
    <property type="evidence" value="ECO:0007669"/>
    <property type="project" value="UniProtKB-KW"/>
</dbReference>
<dbReference type="FunFam" id="1.10.10.10:FF:000001">
    <property type="entry name" value="LysR family transcriptional regulator"/>
    <property type="match status" value="1"/>
</dbReference>
<keyword evidence="7" id="KW-1185">Reference proteome</keyword>
<dbReference type="GO" id="GO:0003700">
    <property type="term" value="F:DNA-binding transcription factor activity"/>
    <property type="evidence" value="ECO:0007669"/>
    <property type="project" value="InterPro"/>
</dbReference>
<name>A0A975JEJ3_9RHOB</name>
<evidence type="ECO:0000259" key="5">
    <source>
        <dbReference type="PROSITE" id="PS50931"/>
    </source>
</evidence>
<dbReference type="Proteomes" id="UP000683291">
    <property type="component" value="Chromosome 1"/>
</dbReference>
<dbReference type="Pfam" id="PF03466">
    <property type="entry name" value="LysR_substrate"/>
    <property type="match status" value="1"/>
</dbReference>
<dbReference type="Gene3D" id="1.10.10.10">
    <property type="entry name" value="Winged helix-like DNA-binding domain superfamily/Winged helix DNA-binding domain"/>
    <property type="match status" value="1"/>
</dbReference>
<feature type="domain" description="HTH lysR-type" evidence="5">
    <location>
        <begin position="4"/>
        <end position="61"/>
    </location>
</feature>
<dbReference type="PANTHER" id="PTHR30579">
    <property type="entry name" value="TRANSCRIPTIONAL REGULATOR"/>
    <property type="match status" value="1"/>
</dbReference>
<gene>
    <name evidence="6" type="ORF">KDD17_03075</name>
</gene>
<dbReference type="SUPFAM" id="SSF53850">
    <property type="entry name" value="Periplasmic binding protein-like II"/>
    <property type="match status" value="1"/>
</dbReference>